<organism evidence="1 2">
    <name type="scientific">Kaistella montana</name>
    <dbReference type="NCBI Taxonomy" id="1849733"/>
    <lineage>
        <taxon>Bacteria</taxon>
        <taxon>Pseudomonadati</taxon>
        <taxon>Bacteroidota</taxon>
        <taxon>Flavobacteriia</taxon>
        <taxon>Flavobacteriales</taxon>
        <taxon>Weeksellaceae</taxon>
        <taxon>Chryseobacterium group</taxon>
        <taxon>Kaistella</taxon>
    </lineage>
</organism>
<reference evidence="2" key="1">
    <citation type="journal article" date="2019" name="Int. J. Syst. Evol. Microbiol.">
        <title>The Global Catalogue of Microorganisms (GCM) 10K type strain sequencing project: providing services to taxonomists for standard genome sequencing and annotation.</title>
        <authorList>
            <consortium name="The Broad Institute Genomics Platform"/>
            <consortium name="The Broad Institute Genome Sequencing Center for Infectious Disease"/>
            <person name="Wu L."/>
            <person name="Ma J."/>
        </authorList>
    </citation>
    <scope>NUCLEOTIDE SEQUENCE [LARGE SCALE GENOMIC DNA]</scope>
    <source>
        <strain evidence="2">KCTC 52204</strain>
    </source>
</reference>
<comment type="caution">
    <text evidence="1">The sequence shown here is derived from an EMBL/GenBank/DDBJ whole genome shotgun (WGS) entry which is preliminary data.</text>
</comment>
<gene>
    <name evidence="1" type="ORF">ACFSO8_06480</name>
</gene>
<dbReference type="PROSITE" id="PS51257">
    <property type="entry name" value="PROKAR_LIPOPROTEIN"/>
    <property type="match status" value="1"/>
</dbReference>
<dbReference type="RefSeq" id="WP_255928849.1">
    <property type="nucleotide sequence ID" value="NZ_JANFQP010000002.1"/>
</dbReference>
<evidence type="ECO:0000313" key="2">
    <source>
        <dbReference type="Proteomes" id="UP001597394"/>
    </source>
</evidence>
<dbReference type="EMBL" id="JBHULG010000002">
    <property type="protein sequence ID" value="MFD2545107.1"/>
    <property type="molecule type" value="Genomic_DNA"/>
</dbReference>
<name>A0ABW5K888_9FLAO</name>
<sequence>MKNLLIIGFATLSLAACQSNKTAVEPETLPKDIALKPDNNLSQQQDKEKLTQLIKEIETMATAQTCTNASDWKFTAIGSKPCGGPSSYIAYPAQLEETILPKIQNFTELQSAFNKKYGLISDCAMVMPPTGIVCENGKAVLVGANTATSQVQ</sequence>
<dbReference type="Proteomes" id="UP001597394">
    <property type="component" value="Unassembled WGS sequence"/>
</dbReference>
<accession>A0ABW5K888</accession>
<keyword evidence="2" id="KW-1185">Reference proteome</keyword>
<protein>
    <submittedName>
        <fullName evidence="1">Uncharacterized protein</fullName>
    </submittedName>
</protein>
<evidence type="ECO:0000313" key="1">
    <source>
        <dbReference type="EMBL" id="MFD2545107.1"/>
    </source>
</evidence>
<proteinExistence type="predicted"/>